<dbReference type="PANTHER" id="PTHR37733">
    <property type="entry name" value="SMAD/FHA DOMAIN-CONTAINING PROTEIN"/>
    <property type="match status" value="1"/>
</dbReference>
<feature type="compositionally biased region" description="Basic residues" evidence="1">
    <location>
        <begin position="249"/>
        <end position="258"/>
    </location>
</feature>
<feature type="compositionally biased region" description="Basic and acidic residues" evidence="1">
    <location>
        <begin position="208"/>
        <end position="223"/>
    </location>
</feature>
<dbReference type="AlphaFoldDB" id="A0AA38GY46"/>
<name>A0AA38GY46_TAXCH</name>
<dbReference type="PANTHER" id="PTHR37733:SF1">
    <property type="entry name" value="SMAD_FHA DOMAIN-CONTAINING PROTEIN"/>
    <property type="match status" value="1"/>
</dbReference>
<organism evidence="2 3">
    <name type="scientific">Taxus chinensis</name>
    <name type="common">Chinese yew</name>
    <name type="synonym">Taxus wallichiana var. chinensis</name>
    <dbReference type="NCBI Taxonomy" id="29808"/>
    <lineage>
        <taxon>Eukaryota</taxon>
        <taxon>Viridiplantae</taxon>
        <taxon>Streptophyta</taxon>
        <taxon>Embryophyta</taxon>
        <taxon>Tracheophyta</taxon>
        <taxon>Spermatophyta</taxon>
        <taxon>Pinopsida</taxon>
        <taxon>Pinidae</taxon>
        <taxon>Conifers II</taxon>
        <taxon>Cupressales</taxon>
        <taxon>Taxaceae</taxon>
        <taxon>Taxus</taxon>
    </lineage>
</organism>
<dbReference type="InterPro" id="IPR008984">
    <property type="entry name" value="SMAD_FHA_dom_sf"/>
</dbReference>
<comment type="caution">
    <text evidence="2">The sequence shown here is derived from an EMBL/GenBank/DDBJ whole genome shotgun (WGS) entry which is preliminary data.</text>
</comment>
<dbReference type="Proteomes" id="UP000824469">
    <property type="component" value="Unassembled WGS sequence"/>
</dbReference>
<dbReference type="EMBL" id="JAHRHJ020000001">
    <property type="protein sequence ID" value="KAH9329470.1"/>
    <property type="molecule type" value="Genomic_DNA"/>
</dbReference>
<protein>
    <submittedName>
        <fullName evidence="2">Uncharacterized protein</fullName>
    </submittedName>
</protein>
<evidence type="ECO:0000313" key="2">
    <source>
        <dbReference type="EMBL" id="KAH9329470.1"/>
    </source>
</evidence>
<gene>
    <name evidence="2" type="ORF">KI387_001578</name>
</gene>
<keyword evidence="3" id="KW-1185">Reference proteome</keyword>
<feature type="compositionally biased region" description="Acidic residues" evidence="1">
    <location>
        <begin position="276"/>
        <end position="316"/>
    </location>
</feature>
<feature type="compositionally biased region" description="Polar residues" evidence="1">
    <location>
        <begin position="259"/>
        <end position="273"/>
    </location>
</feature>
<reference evidence="2 3" key="1">
    <citation type="journal article" date="2021" name="Nat. Plants">
        <title>The Taxus genome provides insights into paclitaxel biosynthesis.</title>
        <authorList>
            <person name="Xiong X."/>
            <person name="Gou J."/>
            <person name="Liao Q."/>
            <person name="Li Y."/>
            <person name="Zhou Q."/>
            <person name="Bi G."/>
            <person name="Li C."/>
            <person name="Du R."/>
            <person name="Wang X."/>
            <person name="Sun T."/>
            <person name="Guo L."/>
            <person name="Liang H."/>
            <person name="Lu P."/>
            <person name="Wu Y."/>
            <person name="Zhang Z."/>
            <person name="Ro D.K."/>
            <person name="Shang Y."/>
            <person name="Huang S."/>
            <person name="Yan J."/>
        </authorList>
    </citation>
    <scope>NUCLEOTIDE SEQUENCE [LARGE SCALE GENOMIC DNA]</scope>
    <source>
        <strain evidence="2">Ta-2019</strain>
    </source>
</reference>
<dbReference type="Gene3D" id="2.60.200.20">
    <property type="match status" value="1"/>
</dbReference>
<dbReference type="CDD" id="cd22671">
    <property type="entry name" value="FHA_APTX-like"/>
    <property type="match status" value="1"/>
</dbReference>
<proteinExistence type="predicted"/>
<evidence type="ECO:0000256" key="1">
    <source>
        <dbReference type="SAM" id="MobiDB-lite"/>
    </source>
</evidence>
<evidence type="ECO:0000313" key="3">
    <source>
        <dbReference type="Proteomes" id="UP000824469"/>
    </source>
</evidence>
<feature type="region of interest" description="Disordered" evidence="1">
    <location>
        <begin position="188"/>
        <end position="336"/>
    </location>
</feature>
<accession>A0AA38GY46</accession>
<dbReference type="OMA" id="MGHEFDS"/>
<dbReference type="SUPFAM" id="SSF49879">
    <property type="entry name" value="SMAD/FHA domain"/>
    <property type="match status" value="1"/>
</dbReference>
<feature type="non-terminal residue" evidence="2">
    <location>
        <position position="336"/>
    </location>
</feature>
<sequence>MEVVGDDVVLSLEQGSRMVMGRRNPSNLVVSADPTVSRRQLALEWQNAPDSNSNGNARVYLQVLGANPICILRSGAGAAADSSLEFLKKGESAYVGIGDKFSLSVKEPHFFALKKGGIEEAVERRERRAVERKHNEGIDLSLESLNLSYIDPVAEFGFLVEGSEFEQFGKRCINDMDKWSWYLIKDPEKSSDDEDSVEEGKPIGGKGTSEKKKEAKSANRDIDWMGESEEEKERINKLKMGKNPTPVKTRSKSSRRHATSNAPKSVTSKQNQLDNNIDDDDETLGGFIVDDEVETTEDEDEEDELTSDDFEEEDEVRGESTIGQRKPLCKYGTNCS</sequence>